<dbReference type="GeneID" id="30966169"/>
<proteinExistence type="inferred from homology"/>
<evidence type="ECO:0000256" key="3">
    <source>
        <dbReference type="ARBA" id="ARBA00022525"/>
    </source>
</evidence>
<reference evidence="9" key="1">
    <citation type="submission" date="2016-05" db="EMBL/GenBank/DDBJ databases">
        <title>Comparative genomics of biotechnologically important yeasts.</title>
        <authorList>
            <consortium name="DOE Joint Genome Institute"/>
            <person name="Riley R."/>
            <person name="Haridas S."/>
            <person name="Wolfe K.H."/>
            <person name="Lopes M.R."/>
            <person name="Hittinger C.T."/>
            <person name="Goker M."/>
            <person name="Salamov A."/>
            <person name="Wisecaver J."/>
            <person name="Long T.M."/>
            <person name="Aerts A.L."/>
            <person name="Barry K."/>
            <person name="Choi C."/>
            <person name="Clum A."/>
            <person name="Coughlan A.Y."/>
            <person name="Deshpande S."/>
            <person name="Douglass A.P."/>
            <person name="Hanson S.J."/>
            <person name="Klenk H.-P."/>
            <person name="Labutti K."/>
            <person name="Lapidus A."/>
            <person name="Lindquist E."/>
            <person name="Lipzen A."/>
            <person name="Meier-Kolthoff J.P."/>
            <person name="Ohm R.A."/>
            <person name="Otillar R.P."/>
            <person name="Pangilinan J."/>
            <person name="Peng Y."/>
            <person name="Rokas A."/>
            <person name="Rosa C.A."/>
            <person name="Scheuner C."/>
            <person name="Sibirny A.A."/>
            <person name="Slot J.C."/>
            <person name="Stielow J.B."/>
            <person name="Sun H."/>
            <person name="Kurtzman C.P."/>
            <person name="Blackwell M."/>
            <person name="Grigoriev I.V."/>
            <person name="Jeffries T.W."/>
        </authorList>
    </citation>
    <scope>NUCLEOTIDE SEQUENCE [LARGE SCALE GENOMIC DNA]</scope>
    <source>
        <strain evidence="9">DSM 1968</strain>
    </source>
</reference>
<dbReference type="InterPro" id="IPR051153">
    <property type="entry name" value="Yeast_CWMannoprotein_PIR"/>
</dbReference>
<keyword evidence="2" id="KW-0134">Cell wall</keyword>
<accession>A0A1D2VS43</accession>
<dbReference type="Proteomes" id="UP000095038">
    <property type="component" value="Unassembled WGS sequence"/>
</dbReference>
<dbReference type="GO" id="GO:0009277">
    <property type="term" value="C:fungal-type cell wall"/>
    <property type="evidence" value="ECO:0007669"/>
    <property type="project" value="TreeGrafter"/>
</dbReference>
<organism evidence="8 9">
    <name type="scientific">Ascoidea rubescens DSM 1968</name>
    <dbReference type="NCBI Taxonomy" id="1344418"/>
    <lineage>
        <taxon>Eukaryota</taxon>
        <taxon>Fungi</taxon>
        <taxon>Dikarya</taxon>
        <taxon>Ascomycota</taxon>
        <taxon>Saccharomycotina</taxon>
        <taxon>Saccharomycetes</taxon>
        <taxon>Ascoideaceae</taxon>
        <taxon>Ascoidea</taxon>
    </lineage>
</organism>
<evidence type="ECO:0000256" key="4">
    <source>
        <dbReference type="ARBA" id="ARBA00022729"/>
    </source>
</evidence>
<dbReference type="EMBL" id="KV454475">
    <property type="protein sequence ID" value="ODV64419.1"/>
    <property type="molecule type" value="Genomic_DNA"/>
</dbReference>
<dbReference type="AlphaFoldDB" id="A0A1D2VS43"/>
<feature type="signal peptide" evidence="6">
    <location>
        <begin position="1"/>
        <end position="19"/>
    </location>
</feature>
<dbReference type="PANTHER" id="PTHR47254:SF1">
    <property type="entry name" value="CELL WALL MANNOPROTEIN CIS3-RELATED"/>
    <property type="match status" value="1"/>
</dbReference>
<sequence length="273" mass="29553">MSLLKLSLFFSLLFSSVFGAYIPPSPWSTLTPTTTLSDGITDYSSTFGIAVSRITTALTSTAGLQKRAEDETKTPIISFPVITGSSEIEEDSLLNPLQQNENGHIEFVPNEDSSSAELVKRDDSTTTYYFTTPTQTTSTTTFQFKYTNSASDTPSQSESSTSTSTSTSNVIKYHACGSESTLSMTLFGSVLTDSLGRIGAIVSNRQFQFDGPPPQAGTIYALGWSISKDGYLALGDNDVFYKCLSGNFYNLYDEYIGSQCTPIHLVAVALQQC</sequence>
<evidence type="ECO:0000313" key="9">
    <source>
        <dbReference type="Proteomes" id="UP000095038"/>
    </source>
</evidence>
<dbReference type="InterPro" id="IPR054508">
    <property type="entry name" value="PIR1-like_C"/>
</dbReference>
<evidence type="ECO:0000256" key="2">
    <source>
        <dbReference type="ARBA" id="ARBA00022512"/>
    </source>
</evidence>
<evidence type="ECO:0000256" key="6">
    <source>
        <dbReference type="SAM" id="SignalP"/>
    </source>
</evidence>
<comment type="similarity">
    <text evidence="5">Belongs to the PIR protein family.</text>
</comment>
<keyword evidence="9" id="KW-1185">Reference proteome</keyword>
<feature type="domain" description="Cell wall mannoprotein PIR1-like C-terminal" evidence="7">
    <location>
        <begin position="190"/>
        <end position="263"/>
    </location>
</feature>
<dbReference type="RefSeq" id="XP_020050726.1">
    <property type="nucleotide sequence ID" value="XM_020192533.1"/>
</dbReference>
<comment type="subcellular location">
    <subcellularLocation>
        <location evidence="1">Secreted</location>
        <location evidence="1">Cell wall</location>
    </subcellularLocation>
</comment>
<feature type="chain" id="PRO_5008910597" description="Cell wall mannoprotein PIR1-like C-terminal domain-containing protein" evidence="6">
    <location>
        <begin position="20"/>
        <end position="273"/>
    </location>
</feature>
<dbReference type="GO" id="GO:0031505">
    <property type="term" value="P:fungal-type cell wall organization"/>
    <property type="evidence" value="ECO:0007669"/>
    <property type="project" value="TreeGrafter"/>
</dbReference>
<dbReference type="GO" id="GO:0005199">
    <property type="term" value="F:structural constituent of cell wall"/>
    <property type="evidence" value="ECO:0007669"/>
    <property type="project" value="TreeGrafter"/>
</dbReference>
<gene>
    <name evidence="8" type="ORF">ASCRUDRAFT_74048</name>
</gene>
<keyword evidence="3" id="KW-0964">Secreted</keyword>
<evidence type="ECO:0000259" key="7">
    <source>
        <dbReference type="Pfam" id="PF22799"/>
    </source>
</evidence>
<protein>
    <recommendedName>
        <fullName evidence="7">Cell wall mannoprotein PIR1-like C-terminal domain-containing protein</fullName>
    </recommendedName>
</protein>
<evidence type="ECO:0000256" key="5">
    <source>
        <dbReference type="ARBA" id="ARBA00038219"/>
    </source>
</evidence>
<evidence type="ECO:0000313" key="8">
    <source>
        <dbReference type="EMBL" id="ODV64419.1"/>
    </source>
</evidence>
<dbReference type="STRING" id="1344418.A0A1D2VS43"/>
<evidence type="ECO:0000256" key="1">
    <source>
        <dbReference type="ARBA" id="ARBA00004191"/>
    </source>
</evidence>
<dbReference type="Pfam" id="PF22799">
    <property type="entry name" value="PIR1-like_C"/>
    <property type="match status" value="1"/>
</dbReference>
<name>A0A1D2VS43_9ASCO</name>
<keyword evidence="4 6" id="KW-0732">Signal</keyword>
<dbReference type="PANTHER" id="PTHR47254">
    <property type="entry name" value="CELL WALL MANNOPROTEIN CIS3-RELATED"/>
    <property type="match status" value="1"/>
</dbReference>
<dbReference type="OrthoDB" id="5415592at2759"/>
<dbReference type="InParanoid" id="A0A1D2VS43"/>